<keyword evidence="2" id="KW-0812">Transmembrane</keyword>
<evidence type="ECO:0000313" key="4">
    <source>
        <dbReference type="Proteomes" id="UP001281761"/>
    </source>
</evidence>
<proteinExistence type="predicted"/>
<reference evidence="3 4" key="1">
    <citation type="journal article" date="2022" name="bioRxiv">
        <title>Genomics of Preaxostyla Flagellates Illuminates Evolutionary Transitions and the Path Towards Mitochondrial Loss.</title>
        <authorList>
            <person name="Novak L.V.F."/>
            <person name="Treitli S.C."/>
            <person name="Pyrih J."/>
            <person name="Halakuc P."/>
            <person name="Pipaliya S.V."/>
            <person name="Vacek V."/>
            <person name="Brzon O."/>
            <person name="Soukal P."/>
            <person name="Eme L."/>
            <person name="Dacks J.B."/>
            <person name="Karnkowska A."/>
            <person name="Elias M."/>
            <person name="Hampl V."/>
        </authorList>
    </citation>
    <scope>NUCLEOTIDE SEQUENCE [LARGE SCALE GENOMIC DNA]</scope>
    <source>
        <strain evidence="3">NAU3</strain>
        <tissue evidence="3">Gut</tissue>
    </source>
</reference>
<feature type="transmembrane region" description="Helical" evidence="2">
    <location>
        <begin position="121"/>
        <end position="141"/>
    </location>
</feature>
<keyword evidence="2" id="KW-0472">Membrane</keyword>
<sequence length="196" mass="22267">MVLLSTLLEIGPYHLPTLEVVLASPIVTTFSSCLPSGENDGCLWTTLITINNSPDDWKKESPEIAQSGKRIIQALFLEGFESFIEQMEQLAKDGYYDPSMICLRCARTFLILFLFSHRQFLLTFFILLTLPLIFYPFAPIFSRSPTPANKKDFGSHRLDRFTMTTNSRSSLSAKHRRGCPSKPSLFDFQPDCDGKR</sequence>
<gene>
    <name evidence="3" type="ORF">BLNAU_18345</name>
</gene>
<evidence type="ECO:0000256" key="1">
    <source>
        <dbReference type="SAM" id="MobiDB-lite"/>
    </source>
</evidence>
<comment type="caution">
    <text evidence="3">The sequence shown here is derived from an EMBL/GenBank/DDBJ whole genome shotgun (WGS) entry which is preliminary data.</text>
</comment>
<feature type="region of interest" description="Disordered" evidence="1">
    <location>
        <begin position="166"/>
        <end position="196"/>
    </location>
</feature>
<keyword evidence="4" id="KW-1185">Reference proteome</keyword>
<organism evidence="3 4">
    <name type="scientific">Blattamonas nauphoetae</name>
    <dbReference type="NCBI Taxonomy" id="2049346"/>
    <lineage>
        <taxon>Eukaryota</taxon>
        <taxon>Metamonada</taxon>
        <taxon>Preaxostyla</taxon>
        <taxon>Oxymonadida</taxon>
        <taxon>Blattamonas</taxon>
    </lineage>
</organism>
<keyword evidence="2" id="KW-1133">Transmembrane helix</keyword>
<dbReference type="EMBL" id="JARBJD010000220">
    <property type="protein sequence ID" value="KAK2946749.1"/>
    <property type="molecule type" value="Genomic_DNA"/>
</dbReference>
<accession>A0ABQ9X5Z1</accession>
<dbReference type="Proteomes" id="UP001281761">
    <property type="component" value="Unassembled WGS sequence"/>
</dbReference>
<evidence type="ECO:0000313" key="3">
    <source>
        <dbReference type="EMBL" id="KAK2946749.1"/>
    </source>
</evidence>
<evidence type="ECO:0000256" key="2">
    <source>
        <dbReference type="SAM" id="Phobius"/>
    </source>
</evidence>
<protein>
    <submittedName>
        <fullName evidence="3">Uncharacterized protein</fullName>
    </submittedName>
</protein>
<name>A0ABQ9X5Z1_9EUKA</name>